<keyword evidence="13" id="KW-0868">Chloride</keyword>
<dbReference type="PANTHER" id="PTHR45711:SF6">
    <property type="entry name" value="CHLORIDE CHANNEL PROTEIN"/>
    <property type="match status" value="1"/>
</dbReference>
<evidence type="ECO:0000256" key="12">
    <source>
        <dbReference type="ARBA" id="ARBA00023136"/>
    </source>
</evidence>
<dbReference type="PROSITE" id="PS00059">
    <property type="entry name" value="ADH_ZINC"/>
    <property type="match status" value="1"/>
</dbReference>
<dbReference type="PRINTS" id="PR00762">
    <property type="entry name" value="CLCHANNEL"/>
</dbReference>
<comment type="similarity">
    <text evidence="3 15">Belongs to the zinc-containing alcohol dehydrogenase family.</text>
</comment>
<evidence type="ECO:0000256" key="14">
    <source>
        <dbReference type="PROSITE-ProRule" id="PRU00703"/>
    </source>
</evidence>
<evidence type="ECO:0000256" key="5">
    <source>
        <dbReference type="ARBA" id="ARBA00022692"/>
    </source>
</evidence>
<dbReference type="CDD" id="cd03684">
    <property type="entry name" value="ClC_3_like"/>
    <property type="match status" value="1"/>
</dbReference>
<dbReference type="FunFam" id="3.40.50.720:FF:000039">
    <property type="entry name" value="Alcohol dehydrogenase AdhP"/>
    <property type="match status" value="1"/>
</dbReference>
<dbReference type="InterPro" id="IPR036291">
    <property type="entry name" value="NAD(P)-bd_dom_sf"/>
</dbReference>
<evidence type="ECO:0000256" key="2">
    <source>
        <dbReference type="ARBA" id="ARBA00004141"/>
    </source>
</evidence>
<feature type="compositionally biased region" description="Low complexity" evidence="16">
    <location>
        <begin position="447"/>
        <end position="468"/>
    </location>
</feature>
<keyword evidence="7 15" id="KW-0862">Zinc</keyword>
<dbReference type="InterPro" id="IPR002328">
    <property type="entry name" value="ADH_Zn_CS"/>
</dbReference>
<dbReference type="SUPFAM" id="SSF51735">
    <property type="entry name" value="NAD(P)-binding Rossmann-fold domains"/>
    <property type="match status" value="1"/>
</dbReference>
<dbReference type="Pfam" id="PF00654">
    <property type="entry name" value="Voltage_CLC"/>
    <property type="match status" value="1"/>
</dbReference>
<evidence type="ECO:0000256" key="13">
    <source>
        <dbReference type="ARBA" id="ARBA00023214"/>
    </source>
</evidence>
<name>A0A6A7BB27_9PLEO</name>
<evidence type="ECO:0000256" key="10">
    <source>
        <dbReference type="ARBA" id="ARBA00023027"/>
    </source>
</evidence>
<dbReference type="InterPro" id="IPR013154">
    <property type="entry name" value="ADH-like_N"/>
</dbReference>
<comment type="cofactor">
    <cofactor evidence="1 15">
        <name>Zn(2+)</name>
        <dbReference type="ChEBI" id="CHEBI:29105"/>
    </cofactor>
</comment>
<feature type="transmembrane region" description="Helical" evidence="17">
    <location>
        <begin position="746"/>
        <end position="770"/>
    </location>
</feature>
<dbReference type="EMBL" id="MU006298">
    <property type="protein sequence ID" value="KAF2852721.1"/>
    <property type="molecule type" value="Genomic_DNA"/>
</dbReference>
<sequence length="1317" mass="142527">MADGKVQTFHVPKTCKAGVVVNEGPDFRVEVQDVPVPEPGPTEVLIKLNATGICHSDLHFMSNDWALPKMSVFGTKCAGHEGAGVIVKVGDQVKNLKPGMRAGYKPIQDTCGVCDLCRDGNECYCTKAVMTGLVVDGSFKQYIVSPERYTTLIPDGVNDYIAGPIMCSASTIYTSIKESGLRPGDWAVFPGAGGGVGMQGVQLAKAMGLRAVAVDTGDDKKKLCIDTAGAEHFIDFKKVDNVAKEIIRICDGIGAHGVFVTAIQTYPSSLSYLGGRVGGKVMCIGLPPAGTQHIDVDPNQMCFKKQSVHGTLVSSMADVDQTLNFAKRGLLKPIYTIYGLSQFNEAVQKLKRGEIAGRAVVDFNKDRCLLPYTQVYVEGMSSASRSQSPYGQAEASSSSTSNGKQPAVEDDYSDEDALLADDPLERDLPEHLTFKRKAKTNTPSFALPRFLSSGGSSSRASPVPRSRLQTLRNHPRSNDSTELILNYLDTPGTAGDQLQDAKDATGLDWYVEGPGRRVGYDDLTAIDWIFEYAKERQRLRYLYSSATGVLGHIKQLADASQVWVILVAAGILSGGIAAFIDVASDWLADLKTGYCRNGEGDGRFYLNKAFCCWGYTAMQKCHGWNSWGQAMGIASLGGRWVVEYIFFVLYSVLFAAGASLLVREFSPYAKHSGIPEIKTVLGGFVIRHFLGGWTLVTKTIGLCLAVASGLWLGKEGPLVHVACCSANLFMKLFSNVNGNEARKREVLSAAAAAGISVAFGAPVGGVLFSLEQLSYYFPDKTMWSSFVCAMVAAVTLQLCNPFRTGKLVLYQVTYHSGWHDFELVPFAFLGVLGGLFGGLFIKLNMGVAEWRKNRTYLKGPVTEVVVVSFITALINYPIKFMRAQASELVHILFAECADLTEDTLGLCKSGKANTGVITLLLVSSGLGIILSSFTFGLQIPAGIILPSMAIGGLFGRAVGLSVEVCQQAWPTLFAFSSCEPDIPCVTPGTYAIVGAASALAGTTRMTVSIVVIMFELTGALTYVLPIMIAVMISKWIGDAISPLGIYESWIQFNGYPYLDNRDDNGSSIPDIPAAHVMTRIEDLVTITATGHTIATLHTLLSHHRYRGFPVIDNSPTSSSSLLLGYISRTELTYALHNALSPQHRNLAPDTDAYFSHNPLADPATSLDLRPWMDQTPITLNAKASFQLTVSMFQKLGLRYVVFCERGGLRGLLTKKDVWFVLSGGVRAEGGDHAGGGGRGLREEVEGLAEESEERGLLGGDGEFEEEGERDSAIQPHSPCRVESKKKESYQSSSLFSYRDFLPRTRRIVQTGLQLLDV</sequence>
<feature type="compositionally biased region" description="Polar residues" evidence="16">
    <location>
        <begin position="381"/>
        <end position="404"/>
    </location>
</feature>
<dbReference type="Gene3D" id="3.10.580.20">
    <property type="match status" value="1"/>
</dbReference>
<feature type="transmembrane region" description="Helical" evidence="17">
    <location>
        <begin position="916"/>
        <end position="939"/>
    </location>
</feature>
<reference evidence="19" key="1">
    <citation type="submission" date="2020-01" db="EMBL/GenBank/DDBJ databases">
        <authorList>
            <consortium name="DOE Joint Genome Institute"/>
            <person name="Haridas S."/>
            <person name="Albert R."/>
            <person name="Binder M."/>
            <person name="Bloem J."/>
            <person name="Labutti K."/>
            <person name="Salamov A."/>
            <person name="Andreopoulos B."/>
            <person name="Baker S.E."/>
            <person name="Barry K."/>
            <person name="Bills G."/>
            <person name="Bluhm B.H."/>
            <person name="Cannon C."/>
            <person name="Castanera R."/>
            <person name="Culley D.E."/>
            <person name="Daum C."/>
            <person name="Ezra D."/>
            <person name="Gonzalez J.B."/>
            <person name="Henrissat B."/>
            <person name="Kuo A."/>
            <person name="Liang C."/>
            <person name="Lipzen A."/>
            <person name="Lutzoni F."/>
            <person name="Magnuson J."/>
            <person name="Mondo S."/>
            <person name="Nolan M."/>
            <person name="Ohm R."/>
            <person name="Pangilinan J."/>
            <person name="Park H.-J."/>
            <person name="Ramirez L."/>
            <person name="Alfaro M."/>
            <person name="Sun H."/>
            <person name="Tritt A."/>
            <person name="Yoshinaga Y."/>
            <person name="Zwiers L.-H."/>
            <person name="Turgeon B.G."/>
            <person name="Goodwin S.B."/>
            <person name="Spatafora J.W."/>
            <person name="Crous P.W."/>
            <person name="Grigoriev I.V."/>
        </authorList>
    </citation>
    <scope>NUCLEOTIDE SEQUENCE</scope>
    <source>
        <strain evidence="19">IPT5</strain>
    </source>
</reference>
<dbReference type="SUPFAM" id="SSF54631">
    <property type="entry name" value="CBS-domain pair"/>
    <property type="match status" value="1"/>
</dbReference>
<evidence type="ECO:0000256" key="6">
    <source>
        <dbReference type="ARBA" id="ARBA00022723"/>
    </source>
</evidence>
<dbReference type="Proteomes" id="UP000799423">
    <property type="component" value="Unassembled WGS sequence"/>
</dbReference>
<feature type="compositionally biased region" description="Basic and acidic residues" evidence="16">
    <location>
        <begin position="1279"/>
        <end position="1288"/>
    </location>
</feature>
<feature type="transmembrane region" description="Helical" evidence="17">
    <location>
        <begin position="644"/>
        <end position="663"/>
    </location>
</feature>
<keyword evidence="6 15" id="KW-0479">Metal-binding</keyword>
<dbReference type="InterPro" id="IPR013149">
    <property type="entry name" value="ADH-like_C"/>
</dbReference>
<dbReference type="Pfam" id="PF00107">
    <property type="entry name" value="ADH_zinc_N"/>
    <property type="match status" value="1"/>
</dbReference>
<feature type="transmembrane region" description="Helical" evidence="17">
    <location>
        <begin position="861"/>
        <end position="878"/>
    </location>
</feature>
<keyword evidence="8 17" id="KW-1133">Transmembrane helix</keyword>
<keyword evidence="5 17" id="KW-0812">Transmembrane</keyword>
<feature type="region of interest" description="Disordered" evidence="16">
    <location>
        <begin position="1230"/>
        <end position="1292"/>
    </location>
</feature>
<evidence type="ECO:0000256" key="16">
    <source>
        <dbReference type="SAM" id="MobiDB-lite"/>
    </source>
</evidence>
<dbReference type="InterPro" id="IPR001807">
    <property type="entry name" value="ClC"/>
</dbReference>
<dbReference type="Pfam" id="PF08240">
    <property type="entry name" value="ADH_N"/>
    <property type="match status" value="1"/>
</dbReference>
<evidence type="ECO:0000256" key="8">
    <source>
        <dbReference type="ARBA" id="ARBA00022989"/>
    </source>
</evidence>
<feature type="transmembrane region" description="Helical" evidence="17">
    <location>
        <begin position="823"/>
        <end position="841"/>
    </location>
</feature>
<keyword evidence="4" id="KW-0813">Transport</keyword>
<evidence type="ECO:0000256" key="11">
    <source>
        <dbReference type="ARBA" id="ARBA00023065"/>
    </source>
</evidence>
<evidence type="ECO:0000256" key="15">
    <source>
        <dbReference type="RuleBase" id="RU361277"/>
    </source>
</evidence>
<dbReference type="CDD" id="cd08297">
    <property type="entry name" value="CAD3"/>
    <property type="match status" value="1"/>
</dbReference>
<evidence type="ECO:0000259" key="18">
    <source>
        <dbReference type="PROSITE" id="PS51371"/>
    </source>
</evidence>
<dbReference type="SUPFAM" id="SSF81340">
    <property type="entry name" value="Clc chloride channel"/>
    <property type="match status" value="1"/>
</dbReference>
<keyword evidence="9" id="KW-0560">Oxidoreductase</keyword>
<evidence type="ECO:0000256" key="9">
    <source>
        <dbReference type="ARBA" id="ARBA00023002"/>
    </source>
</evidence>
<proteinExistence type="inferred from homology"/>
<evidence type="ECO:0000313" key="19">
    <source>
        <dbReference type="EMBL" id="KAF2852721.1"/>
    </source>
</evidence>
<dbReference type="InterPro" id="IPR046342">
    <property type="entry name" value="CBS_dom_sf"/>
</dbReference>
<keyword evidence="12 17" id="KW-0472">Membrane</keyword>
<dbReference type="PROSITE" id="PS51371">
    <property type="entry name" value="CBS"/>
    <property type="match status" value="1"/>
</dbReference>
<feature type="region of interest" description="Disordered" evidence="16">
    <location>
        <begin position="445"/>
        <end position="477"/>
    </location>
</feature>
<dbReference type="GO" id="GO:0005769">
    <property type="term" value="C:early endosome"/>
    <property type="evidence" value="ECO:0007669"/>
    <property type="project" value="TreeGrafter"/>
</dbReference>
<organism evidence="19 20">
    <name type="scientific">Plenodomus tracheiphilus IPT5</name>
    <dbReference type="NCBI Taxonomy" id="1408161"/>
    <lineage>
        <taxon>Eukaryota</taxon>
        <taxon>Fungi</taxon>
        <taxon>Dikarya</taxon>
        <taxon>Ascomycota</taxon>
        <taxon>Pezizomycotina</taxon>
        <taxon>Dothideomycetes</taxon>
        <taxon>Pleosporomycetidae</taxon>
        <taxon>Pleosporales</taxon>
        <taxon>Pleosporineae</taxon>
        <taxon>Leptosphaeriaceae</taxon>
        <taxon>Plenodomus</taxon>
    </lineage>
</organism>
<evidence type="ECO:0000256" key="7">
    <source>
        <dbReference type="ARBA" id="ARBA00022833"/>
    </source>
</evidence>
<dbReference type="OrthoDB" id="44789at2759"/>
<keyword evidence="20" id="KW-1185">Reference proteome</keyword>
<evidence type="ECO:0000256" key="4">
    <source>
        <dbReference type="ARBA" id="ARBA00022448"/>
    </source>
</evidence>
<dbReference type="Gene3D" id="3.90.180.10">
    <property type="entry name" value="Medium-chain alcohol dehydrogenases, catalytic domain"/>
    <property type="match status" value="1"/>
</dbReference>
<dbReference type="SMART" id="SM00829">
    <property type="entry name" value="PKS_ER"/>
    <property type="match status" value="1"/>
</dbReference>
<evidence type="ECO:0000256" key="3">
    <source>
        <dbReference type="ARBA" id="ARBA00008072"/>
    </source>
</evidence>
<dbReference type="InterPro" id="IPR011032">
    <property type="entry name" value="GroES-like_sf"/>
</dbReference>
<dbReference type="Gene3D" id="3.40.50.720">
    <property type="entry name" value="NAD(P)-binding Rossmann-like Domain"/>
    <property type="match status" value="1"/>
</dbReference>
<feature type="transmembrane region" description="Helical" evidence="17">
    <location>
        <begin position="1007"/>
        <end position="1032"/>
    </location>
</feature>
<dbReference type="InterPro" id="IPR000644">
    <property type="entry name" value="CBS_dom"/>
</dbReference>
<evidence type="ECO:0000256" key="17">
    <source>
        <dbReference type="SAM" id="Phobius"/>
    </source>
</evidence>
<dbReference type="Gene3D" id="1.10.3080.10">
    <property type="entry name" value="Clc chloride channel"/>
    <property type="match status" value="1"/>
</dbReference>
<dbReference type="PANTHER" id="PTHR45711">
    <property type="entry name" value="CHLORIDE CHANNEL PROTEIN"/>
    <property type="match status" value="1"/>
</dbReference>
<feature type="transmembrane region" description="Helical" evidence="17">
    <location>
        <begin position="782"/>
        <end position="802"/>
    </location>
</feature>
<protein>
    <recommendedName>
        <fullName evidence="18">CBS domain-containing protein</fullName>
    </recommendedName>
</protein>
<dbReference type="InterPro" id="IPR014743">
    <property type="entry name" value="Cl-channel_core"/>
</dbReference>
<comment type="subcellular location">
    <subcellularLocation>
        <location evidence="2">Membrane</location>
        <topology evidence="2">Multi-pass membrane protein</topology>
    </subcellularLocation>
</comment>
<dbReference type="SUPFAM" id="SSF50129">
    <property type="entry name" value="GroES-like"/>
    <property type="match status" value="1"/>
</dbReference>
<evidence type="ECO:0000313" key="20">
    <source>
        <dbReference type="Proteomes" id="UP000799423"/>
    </source>
</evidence>
<keyword evidence="14" id="KW-0129">CBS domain</keyword>
<feature type="transmembrane region" description="Helical" evidence="17">
    <location>
        <begin position="684"/>
        <end position="711"/>
    </location>
</feature>
<dbReference type="GO" id="GO:0005886">
    <property type="term" value="C:plasma membrane"/>
    <property type="evidence" value="ECO:0007669"/>
    <property type="project" value="TreeGrafter"/>
</dbReference>
<dbReference type="GO" id="GO:0005794">
    <property type="term" value="C:Golgi apparatus"/>
    <property type="evidence" value="ECO:0007669"/>
    <property type="project" value="TreeGrafter"/>
</dbReference>
<gene>
    <name evidence="19" type="ORF">T440DRAFT_497713</name>
</gene>
<evidence type="ECO:0000256" key="1">
    <source>
        <dbReference type="ARBA" id="ARBA00001947"/>
    </source>
</evidence>
<dbReference type="GO" id="GO:0005247">
    <property type="term" value="F:voltage-gated chloride channel activity"/>
    <property type="evidence" value="ECO:0007669"/>
    <property type="project" value="TreeGrafter"/>
</dbReference>
<dbReference type="GO" id="GO:0018455">
    <property type="term" value="F:alcohol dehydrogenase [NAD(P)+] activity"/>
    <property type="evidence" value="ECO:0007669"/>
    <property type="project" value="UniProtKB-ARBA"/>
</dbReference>
<feature type="domain" description="CBS" evidence="18">
    <location>
        <begin position="1077"/>
        <end position="1142"/>
    </location>
</feature>
<feature type="region of interest" description="Disordered" evidence="16">
    <location>
        <begin position="381"/>
        <end position="412"/>
    </location>
</feature>
<accession>A0A6A7BB27</accession>
<dbReference type="CDD" id="cd04591">
    <property type="entry name" value="CBS_pair_voltage-gated_CLC_euk_bac"/>
    <property type="match status" value="1"/>
</dbReference>
<keyword evidence="11" id="KW-0406">Ion transport</keyword>
<keyword evidence="10" id="KW-0520">NAD</keyword>
<feature type="transmembrane region" description="Helical" evidence="17">
    <location>
        <begin position="562"/>
        <end position="580"/>
    </location>
</feature>
<dbReference type="InterPro" id="IPR020843">
    <property type="entry name" value="ER"/>
</dbReference>
<dbReference type="GO" id="GO:0008270">
    <property type="term" value="F:zinc ion binding"/>
    <property type="evidence" value="ECO:0007669"/>
    <property type="project" value="InterPro"/>
</dbReference>